<sequence length="111" mass="13428">MKEQSIKTFTRLTKDFEERQNHPTRKVVHAICDSRDGRILECFYESEHQEFFPKFLELLKSNGAIELLGAWLRLPKPDSTAKETWEYNETYLFEHHGNMLTWSNRYQDWMI</sequence>
<proteinExistence type="predicted"/>
<keyword evidence="1" id="KW-0614">Plasmid</keyword>
<protein>
    <submittedName>
        <fullName evidence="1">Uncharacterized protein</fullName>
    </submittedName>
</protein>
<dbReference type="RefSeq" id="WP_021486392.1">
    <property type="nucleotide sequence ID" value="NZ_CP062152.1"/>
</dbReference>
<geneLocation type="plasmid" evidence="1 2">
    <name>pVP-16-VB00198-1</name>
</geneLocation>
<evidence type="ECO:0000313" key="1">
    <source>
        <dbReference type="EMBL" id="UYV29635.1"/>
    </source>
</evidence>
<dbReference type="EMBL" id="CP097357">
    <property type="protein sequence ID" value="UYV29635.1"/>
    <property type="molecule type" value="Genomic_DNA"/>
</dbReference>
<evidence type="ECO:0000313" key="2">
    <source>
        <dbReference type="Proteomes" id="UP001163036"/>
    </source>
</evidence>
<dbReference type="Proteomes" id="UP001163036">
    <property type="component" value="Plasmid pVP-16-VB00198-1"/>
</dbReference>
<dbReference type="AlphaFoldDB" id="A0A8H9N990"/>
<name>A0A8H9N990_VIBPH</name>
<reference evidence="1" key="1">
    <citation type="submission" date="2022-05" db="EMBL/GenBank/DDBJ databases">
        <title>Megaplasmid of Vibrio parahaemolyticus.</title>
        <authorList>
            <person name="Strauch E."/>
            <person name="Borowiak M."/>
        </authorList>
    </citation>
    <scope>NUCLEOTIDE SEQUENCE</scope>
    <source>
        <strain evidence="1">16-VB00198</strain>
        <plasmid evidence="1">pVP-16-VB00198-1</plasmid>
    </source>
</reference>
<gene>
    <name evidence="1" type="ORF">M5598_27035</name>
</gene>
<organism evidence="1 2">
    <name type="scientific">Vibrio parahaemolyticus</name>
    <dbReference type="NCBI Taxonomy" id="670"/>
    <lineage>
        <taxon>Bacteria</taxon>
        <taxon>Pseudomonadati</taxon>
        <taxon>Pseudomonadota</taxon>
        <taxon>Gammaproteobacteria</taxon>
        <taxon>Vibrionales</taxon>
        <taxon>Vibrionaceae</taxon>
        <taxon>Vibrio</taxon>
    </lineage>
</organism>
<accession>A0A8H9N990</accession>